<dbReference type="Ensembl" id="ENSGMOT00000021562.2">
    <property type="protein sequence ID" value="ENSGMOP00000021048.2"/>
    <property type="gene ID" value="ENSGMOG00000019570.2"/>
</dbReference>
<keyword evidence="5" id="KW-0963">Cytoplasm</keyword>
<dbReference type="InterPro" id="IPR001715">
    <property type="entry name" value="CH_dom"/>
</dbReference>
<name>A0A8C4ZUL2_GADMO</name>
<dbReference type="PROSITE" id="PS51230">
    <property type="entry name" value="EB1_C"/>
    <property type="match status" value="1"/>
</dbReference>
<protein>
    <recommendedName>
        <fullName evidence="4">Microtubule-associated protein RP/EB family member 1</fullName>
    </recommendedName>
</protein>
<dbReference type="Proteomes" id="UP000694546">
    <property type="component" value="Chromosome 1"/>
</dbReference>
<reference evidence="14" key="1">
    <citation type="submission" date="2019-07" db="EMBL/GenBank/DDBJ databases">
        <authorList>
            <consortium name="Wellcome Sanger Institute Data Sharing"/>
        </authorList>
    </citation>
    <scope>NUCLEOTIDE SEQUENCE [LARGE SCALE GENOMIC DNA]</scope>
</reference>
<evidence type="ECO:0000256" key="11">
    <source>
        <dbReference type="PROSITE-ProRule" id="PRU00576"/>
    </source>
</evidence>
<evidence type="ECO:0000256" key="6">
    <source>
        <dbReference type="ARBA" id="ARBA00022618"/>
    </source>
</evidence>
<evidence type="ECO:0000256" key="10">
    <source>
        <dbReference type="ARBA" id="ARBA00023306"/>
    </source>
</evidence>
<comment type="similarity">
    <text evidence="3">Belongs to the MAPRE family.</text>
</comment>
<dbReference type="InterPro" id="IPR036133">
    <property type="entry name" value="EB1_C_sf"/>
</dbReference>
<evidence type="ECO:0000256" key="3">
    <source>
        <dbReference type="ARBA" id="ARBA00010729"/>
    </source>
</evidence>
<evidence type="ECO:0000313" key="14">
    <source>
        <dbReference type="Ensembl" id="ENSGMOP00000021048.2"/>
    </source>
</evidence>
<dbReference type="Pfam" id="PF03271">
    <property type="entry name" value="EB1"/>
    <property type="match status" value="1"/>
</dbReference>
<evidence type="ECO:0000256" key="1">
    <source>
        <dbReference type="ARBA" id="ARBA00004300"/>
    </source>
</evidence>
<dbReference type="InterPro" id="IPR027328">
    <property type="entry name" value="MAPRE"/>
</dbReference>
<dbReference type="SUPFAM" id="SSF140612">
    <property type="entry name" value="EB1 dimerisation domain-like"/>
    <property type="match status" value="1"/>
</dbReference>
<proteinExistence type="inferred from homology"/>
<keyword evidence="8" id="KW-0498">Mitosis</keyword>
<evidence type="ECO:0000259" key="13">
    <source>
        <dbReference type="PROSITE" id="PS51230"/>
    </source>
</evidence>
<dbReference type="GO" id="GO:0051010">
    <property type="term" value="F:microtubule plus-end binding"/>
    <property type="evidence" value="ECO:0007669"/>
    <property type="project" value="UniProtKB-ARBA"/>
</dbReference>
<dbReference type="Gene3D" id="1.20.5.1430">
    <property type="match status" value="1"/>
</dbReference>
<dbReference type="InterPro" id="IPR004953">
    <property type="entry name" value="EB1_C"/>
</dbReference>
<feature type="domain" description="Calponin-homology (CH)" evidence="12">
    <location>
        <begin position="14"/>
        <end position="116"/>
    </location>
</feature>
<accession>A0A8C4ZUL2</accession>
<dbReference type="PROSITE" id="PS50021">
    <property type="entry name" value="CH"/>
    <property type="match status" value="1"/>
</dbReference>
<dbReference type="GO" id="GO:0051301">
    <property type="term" value="P:cell division"/>
    <property type="evidence" value="ECO:0007669"/>
    <property type="project" value="UniProtKB-KW"/>
</dbReference>
<evidence type="ECO:0000256" key="2">
    <source>
        <dbReference type="ARBA" id="ARBA00004647"/>
    </source>
</evidence>
<evidence type="ECO:0000256" key="4">
    <source>
        <dbReference type="ARBA" id="ARBA00019567"/>
    </source>
</evidence>
<dbReference type="GeneID" id="115550022"/>
<keyword evidence="15" id="KW-1185">Reference proteome</keyword>
<reference evidence="14" key="2">
    <citation type="submission" date="2025-08" db="UniProtKB">
        <authorList>
            <consortium name="Ensembl"/>
        </authorList>
    </citation>
    <scope>IDENTIFICATION</scope>
</reference>
<dbReference type="Gene3D" id="1.10.418.10">
    <property type="entry name" value="Calponin-like domain"/>
    <property type="match status" value="1"/>
</dbReference>
<gene>
    <name evidence="14" type="primary">LOC115550022</name>
</gene>
<reference evidence="14" key="3">
    <citation type="submission" date="2025-09" db="UniProtKB">
        <authorList>
            <consortium name="Ensembl"/>
        </authorList>
    </citation>
    <scope>IDENTIFICATION</scope>
</reference>
<dbReference type="GeneTree" id="ENSGT00490000043329"/>
<dbReference type="AlphaFoldDB" id="A0A8C4ZUL2"/>
<dbReference type="GO" id="GO:0005813">
    <property type="term" value="C:centrosome"/>
    <property type="evidence" value="ECO:0007669"/>
    <property type="project" value="UniProtKB-SubCell"/>
</dbReference>
<evidence type="ECO:0000256" key="9">
    <source>
        <dbReference type="ARBA" id="ARBA00023212"/>
    </source>
</evidence>
<dbReference type="FunFam" id="1.10.418.10:FF:000007">
    <property type="entry name" value="Microtubule-associated protein, RP/EB family, member 2"/>
    <property type="match status" value="1"/>
</dbReference>
<dbReference type="GO" id="GO:0005874">
    <property type="term" value="C:microtubule"/>
    <property type="evidence" value="ECO:0007669"/>
    <property type="project" value="UniProtKB-KW"/>
</dbReference>
<sequence>MAVNVFSTSLNNDNMSRHELLSWVNVSLQMNYSKIEHLCSGAAYCQFMDVLFAGCLPLKRVKFNAKLEHEYLQNFKILQNSFKKAGVDKIIPVDRLIKGKFQENFEFVQWFKKFFEANYDQRDYDPVAARHGQETSAFTSASNTPAKAKATAPATRAAPAKALQTVPSKKSGAGDAIGALTNEVSELTLHKTTAEKELNFYLGKLRTIELICQDRETEGGADPTLQRILEILYATDDGYVMTEGENGDGGQEEF</sequence>
<dbReference type="GO" id="GO:0000922">
    <property type="term" value="C:spindle pole"/>
    <property type="evidence" value="ECO:0007669"/>
    <property type="project" value="UniProtKB-SubCell"/>
</dbReference>
<dbReference type="InterPro" id="IPR036872">
    <property type="entry name" value="CH_dom_sf"/>
</dbReference>
<comment type="subcellular location">
    <subcellularLocation>
        <location evidence="1">Cytoplasm</location>
        <location evidence="1">Cytoskeleton</location>
        <location evidence="1">Microtubule organizing center</location>
        <location evidence="1">Centrosome</location>
    </subcellularLocation>
    <subcellularLocation>
        <location evidence="2">Cytoplasm</location>
        <location evidence="2">Cytoskeleton</location>
        <location evidence="2">Spindle pole</location>
    </subcellularLocation>
</comment>
<keyword evidence="7 11" id="KW-0493">Microtubule</keyword>
<evidence type="ECO:0000313" key="15">
    <source>
        <dbReference type="Proteomes" id="UP000694546"/>
    </source>
</evidence>
<dbReference type="PANTHER" id="PTHR10623">
    <property type="entry name" value="MICROTUBULE-ASSOCIATED PROTEIN RP/EB FAMILY MEMBER"/>
    <property type="match status" value="1"/>
</dbReference>
<evidence type="ECO:0000256" key="8">
    <source>
        <dbReference type="ARBA" id="ARBA00022776"/>
    </source>
</evidence>
<dbReference type="OMA" id="KAAEWMQ"/>
<keyword evidence="9" id="KW-0206">Cytoskeleton</keyword>
<evidence type="ECO:0000259" key="12">
    <source>
        <dbReference type="PROSITE" id="PS50021"/>
    </source>
</evidence>
<evidence type="ECO:0000256" key="7">
    <source>
        <dbReference type="ARBA" id="ARBA00022701"/>
    </source>
</evidence>
<dbReference type="SUPFAM" id="SSF47576">
    <property type="entry name" value="Calponin-homology domain, CH-domain"/>
    <property type="match status" value="1"/>
</dbReference>
<keyword evidence="10" id="KW-0131">Cell cycle</keyword>
<keyword evidence="6" id="KW-0132">Cell division</keyword>
<organism evidence="14 15">
    <name type="scientific">Gadus morhua</name>
    <name type="common">Atlantic cod</name>
    <dbReference type="NCBI Taxonomy" id="8049"/>
    <lineage>
        <taxon>Eukaryota</taxon>
        <taxon>Metazoa</taxon>
        <taxon>Chordata</taxon>
        <taxon>Craniata</taxon>
        <taxon>Vertebrata</taxon>
        <taxon>Euteleostomi</taxon>
        <taxon>Actinopterygii</taxon>
        <taxon>Neopterygii</taxon>
        <taxon>Teleostei</taxon>
        <taxon>Neoteleostei</taxon>
        <taxon>Acanthomorphata</taxon>
        <taxon>Zeiogadaria</taxon>
        <taxon>Gadariae</taxon>
        <taxon>Gadiformes</taxon>
        <taxon>Gadoidei</taxon>
        <taxon>Gadidae</taxon>
        <taxon>Gadus</taxon>
    </lineage>
</organism>
<evidence type="ECO:0000256" key="5">
    <source>
        <dbReference type="ARBA" id="ARBA00022490"/>
    </source>
</evidence>
<dbReference type="RefSeq" id="XP_030220907.1">
    <property type="nucleotide sequence ID" value="XM_030365047.1"/>
</dbReference>
<feature type="domain" description="EB1 C-terminal" evidence="13">
    <location>
        <begin position="169"/>
        <end position="241"/>
    </location>
</feature>
<dbReference type="FunFam" id="1.20.5.1430:FF:000001">
    <property type="entry name" value="microtubule-associated protein RP/EB family member 1"/>
    <property type="match status" value="1"/>
</dbReference>
<dbReference type="Pfam" id="PF00307">
    <property type="entry name" value="CH"/>
    <property type="match status" value="1"/>
</dbReference>